<accession>A0AAV0G7G9</accession>
<reference evidence="1" key="1">
    <citation type="submission" date="2022-07" db="EMBL/GenBank/DDBJ databases">
        <authorList>
            <person name="Macas J."/>
            <person name="Novak P."/>
            <person name="Neumann P."/>
        </authorList>
    </citation>
    <scope>NUCLEOTIDE SEQUENCE</scope>
</reference>
<protein>
    <submittedName>
        <fullName evidence="1">Uncharacterized protein</fullName>
    </submittedName>
</protein>
<dbReference type="EMBL" id="CAMAPF010001056">
    <property type="protein sequence ID" value="CAH9143688.1"/>
    <property type="molecule type" value="Genomic_DNA"/>
</dbReference>
<dbReference type="Proteomes" id="UP001152523">
    <property type="component" value="Unassembled WGS sequence"/>
</dbReference>
<proteinExistence type="predicted"/>
<comment type="caution">
    <text evidence="1">The sequence shown here is derived from an EMBL/GenBank/DDBJ whole genome shotgun (WGS) entry which is preliminary data.</text>
</comment>
<keyword evidence="2" id="KW-1185">Reference proteome</keyword>
<sequence length="188" mass="19971">MTTPAMTATTSPPATMLSKKFFRDGEILSAASATPGVTKDAVSAAAVSPVTALSLSDALTSKFPAGFDAAIGLDCLAGDIGFKKEPTAAAVGCRLRAATVSGGITMETAQVEAIYLRFDHLAISALFRLFGGCLEKFSDMILIGERGGLSGKLNEWWKMHRAQRISYLQSYLASSKHGTVDRVILRFF</sequence>
<evidence type="ECO:0000313" key="1">
    <source>
        <dbReference type="EMBL" id="CAH9143688.1"/>
    </source>
</evidence>
<name>A0AAV0G7G9_9ASTE</name>
<dbReference type="AlphaFoldDB" id="A0AAV0G7G9"/>
<organism evidence="1 2">
    <name type="scientific">Cuscuta epithymum</name>
    <dbReference type="NCBI Taxonomy" id="186058"/>
    <lineage>
        <taxon>Eukaryota</taxon>
        <taxon>Viridiplantae</taxon>
        <taxon>Streptophyta</taxon>
        <taxon>Embryophyta</taxon>
        <taxon>Tracheophyta</taxon>
        <taxon>Spermatophyta</taxon>
        <taxon>Magnoliopsida</taxon>
        <taxon>eudicotyledons</taxon>
        <taxon>Gunneridae</taxon>
        <taxon>Pentapetalae</taxon>
        <taxon>asterids</taxon>
        <taxon>lamiids</taxon>
        <taxon>Solanales</taxon>
        <taxon>Convolvulaceae</taxon>
        <taxon>Cuscuteae</taxon>
        <taxon>Cuscuta</taxon>
        <taxon>Cuscuta subgen. Cuscuta</taxon>
    </lineage>
</organism>
<evidence type="ECO:0000313" key="2">
    <source>
        <dbReference type="Proteomes" id="UP001152523"/>
    </source>
</evidence>
<gene>
    <name evidence="1" type="ORF">CEPIT_LOCUS40860</name>
</gene>